<dbReference type="eggNOG" id="COG3242">
    <property type="taxonomic scope" value="Bacteria"/>
</dbReference>
<dbReference type="Pfam" id="PF09838">
    <property type="entry name" value="DUF2065"/>
    <property type="match status" value="1"/>
</dbReference>
<dbReference type="PANTHER" id="PTHR38602:SF1">
    <property type="entry name" value="INNER MEMBRANE PROTEIN"/>
    <property type="match status" value="1"/>
</dbReference>
<accession>A0A080VIC2</accession>
<dbReference type="EMBL" id="CVVU01000201">
    <property type="protein sequence ID" value="CRO96433.1"/>
    <property type="molecule type" value="Genomic_DNA"/>
</dbReference>
<dbReference type="AlphaFoldDB" id="A0A080VIC2"/>
<sequence>MMSQPGNPGFFASARIMWQEFGIAFCLVLVLEGILPFLCPRQWREAVTGIGRLSDRHLRLVGLGSMLLGTLLLYWIH</sequence>
<proteinExistence type="predicted"/>
<reference evidence="2" key="1">
    <citation type="submission" date="2015-06" db="EMBL/GenBank/DDBJ databases">
        <authorList>
            <person name="Radhakrishnan Rajesh"/>
            <person name="Underwood Anthony"/>
            <person name="Al-Shahib Ali"/>
        </authorList>
    </citation>
    <scope>NUCLEOTIDE SEQUENCE [LARGE SCALE GENOMIC DNA]</scope>
    <source>
        <strain evidence="2">P19_London_7_VIM_2_05_10</strain>
    </source>
</reference>
<dbReference type="Proteomes" id="UP000045039">
    <property type="component" value="Unassembled WGS sequence"/>
</dbReference>
<evidence type="ECO:0000313" key="1">
    <source>
        <dbReference type="EMBL" id="CRO96433.1"/>
    </source>
</evidence>
<evidence type="ECO:0000313" key="2">
    <source>
        <dbReference type="Proteomes" id="UP000045039"/>
    </source>
</evidence>
<protein>
    <submittedName>
        <fullName evidence="1">Uncharacterized protein</fullName>
    </submittedName>
</protein>
<gene>
    <name evidence="1" type="ORF">PAERUG_P19_London_7_VIM_2_05_10_02999</name>
</gene>
<name>A0A080VIC2_PSEAI</name>
<comment type="caution">
    <text evidence="1">The sequence shown here is derived from an EMBL/GenBank/DDBJ whole genome shotgun (WGS) entry which is preliminary data.</text>
</comment>
<organism evidence="1 2">
    <name type="scientific">Pseudomonas aeruginosa</name>
    <dbReference type="NCBI Taxonomy" id="287"/>
    <lineage>
        <taxon>Bacteria</taxon>
        <taxon>Pseudomonadati</taxon>
        <taxon>Pseudomonadota</taxon>
        <taxon>Gammaproteobacteria</taxon>
        <taxon>Pseudomonadales</taxon>
        <taxon>Pseudomonadaceae</taxon>
        <taxon>Pseudomonas</taxon>
    </lineage>
</organism>
<dbReference type="InterPro" id="IPR019201">
    <property type="entry name" value="DUF2065"/>
</dbReference>
<dbReference type="PANTHER" id="PTHR38602">
    <property type="entry name" value="INNER MEMBRANE PROTEIN-RELATED"/>
    <property type="match status" value="1"/>
</dbReference>